<keyword evidence="3" id="KW-1185">Reference proteome</keyword>
<feature type="region of interest" description="Disordered" evidence="1">
    <location>
        <begin position="17"/>
        <end position="37"/>
    </location>
</feature>
<dbReference type="Proteomes" id="UP000198378">
    <property type="component" value="Unassembled WGS sequence"/>
</dbReference>
<organism evidence="2 3">
    <name type="scientific">Geobacillus thermocatenulatus</name>
    <dbReference type="NCBI Taxonomy" id="33938"/>
    <lineage>
        <taxon>Bacteria</taxon>
        <taxon>Bacillati</taxon>
        <taxon>Bacillota</taxon>
        <taxon>Bacilli</taxon>
        <taxon>Bacillales</taxon>
        <taxon>Anoxybacillaceae</taxon>
        <taxon>Geobacillus</taxon>
        <taxon>Geobacillus thermoleovorans group</taxon>
    </lineage>
</organism>
<accession>A0AA91TFH1</accession>
<dbReference type="EMBL" id="NEWK01000001">
    <property type="protein sequence ID" value="OXB89553.1"/>
    <property type="molecule type" value="Genomic_DNA"/>
</dbReference>
<name>A0AA91TFH1_9BACL</name>
<proteinExistence type="predicted"/>
<evidence type="ECO:0000313" key="2">
    <source>
        <dbReference type="EMBL" id="OXB89553.1"/>
    </source>
</evidence>
<comment type="caution">
    <text evidence="2">The sequence shown here is derived from an EMBL/GenBank/DDBJ whole genome shotgun (WGS) entry which is preliminary data.</text>
</comment>
<evidence type="ECO:0000256" key="1">
    <source>
        <dbReference type="SAM" id="MobiDB-lite"/>
    </source>
</evidence>
<reference evidence="2 3" key="1">
    <citation type="submission" date="2017-05" db="EMBL/GenBank/DDBJ databases">
        <title>The genome sequence of Geobacillus thermocatenulatus DSM 730.</title>
        <authorList>
            <person name="Ramaloko W.T."/>
            <person name="Koen N."/>
            <person name="Polliack S."/>
            <person name="Aliyu H."/>
            <person name="Lebre P."/>
            <person name="Mohr T."/>
            <person name="Oswald F."/>
            <person name="Zwick M."/>
            <person name="Neumann A."/>
            <person name="Syldatk C."/>
            <person name="Cowan D."/>
            <person name="De Maayer P."/>
        </authorList>
    </citation>
    <scope>NUCLEOTIDE SEQUENCE [LARGE SCALE GENOMIC DNA]</scope>
    <source>
        <strain evidence="2 3">BGSC 93A1</strain>
    </source>
</reference>
<dbReference type="AlphaFoldDB" id="A0AA91TFH1"/>
<evidence type="ECO:0000313" key="3">
    <source>
        <dbReference type="Proteomes" id="UP000198378"/>
    </source>
</evidence>
<gene>
    <name evidence="2" type="ORF">B9L19_05705</name>
</gene>
<protein>
    <submittedName>
        <fullName evidence="2">Uncharacterized protein</fullName>
    </submittedName>
</protein>
<sequence length="70" mass="7942">MIIATARRRFNDERKAKPPFMLSGKTRNGQSRAKKTIDNMESAALCAPADRRRKKEKAAMVTARSCFVRT</sequence>